<dbReference type="PANTHER" id="PTHR46306:SF1">
    <property type="entry name" value="BTB_POZ DOMAIN-CONTAINING PROTEIN 9"/>
    <property type="match status" value="1"/>
</dbReference>
<gene>
    <name evidence="2" type="ORF">C2G38_2042215</name>
</gene>
<dbReference type="SMART" id="SM00225">
    <property type="entry name" value="BTB"/>
    <property type="match status" value="1"/>
</dbReference>
<proteinExistence type="predicted"/>
<keyword evidence="3" id="KW-1185">Reference proteome</keyword>
<dbReference type="Proteomes" id="UP000266673">
    <property type="component" value="Unassembled WGS sequence"/>
</dbReference>
<dbReference type="GO" id="GO:0005737">
    <property type="term" value="C:cytoplasm"/>
    <property type="evidence" value="ECO:0007669"/>
    <property type="project" value="TreeGrafter"/>
</dbReference>
<dbReference type="Pfam" id="PF00651">
    <property type="entry name" value="BTB"/>
    <property type="match status" value="1"/>
</dbReference>
<evidence type="ECO:0000313" key="2">
    <source>
        <dbReference type="EMBL" id="RIB11976.1"/>
    </source>
</evidence>
<dbReference type="OrthoDB" id="6347996at2759"/>
<dbReference type="SUPFAM" id="SSF54695">
    <property type="entry name" value="POZ domain"/>
    <property type="match status" value="1"/>
</dbReference>
<evidence type="ECO:0000259" key="1">
    <source>
        <dbReference type="PROSITE" id="PS50097"/>
    </source>
</evidence>
<name>A0A397UXL0_9GLOM</name>
<reference evidence="2 3" key="1">
    <citation type="submission" date="2018-06" db="EMBL/GenBank/DDBJ databases">
        <title>Comparative genomics reveals the genomic features of Rhizophagus irregularis, R. cerebriforme, R. diaphanum and Gigaspora rosea, and their symbiotic lifestyle signature.</title>
        <authorList>
            <person name="Morin E."/>
            <person name="San Clemente H."/>
            <person name="Chen E.C.H."/>
            <person name="De La Providencia I."/>
            <person name="Hainaut M."/>
            <person name="Kuo A."/>
            <person name="Kohler A."/>
            <person name="Murat C."/>
            <person name="Tang N."/>
            <person name="Roy S."/>
            <person name="Loubradou J."/>
            <person name="Henrissat B."/>
            <person name="Grigoriev I.V."/>
            <person name="Corradi N."/>
            <person name="Roux C."/>
            <person name="Martin F.M."/>
        </authorList>
    </citation>
    <scope>NUCLEOTIDE SEQUENCE [LARGE SCALE GENOMIC DNA]</scope>
    <source>
        <strain evidence="2 3">DAOM 194757</strain>
    </source>
</reference>
<sequence length="310" mass="35679">MTTEFFKKLSNDLTNLLENGEDYNVLIEVGQVPNHQIFKVHSIILNSRCSYLRNELVKITYDEKNIKKLNISHIPAIAFEIVIKYIYGGIVPFDKIDASTIFDLLITSDEFGLEELVNTAQSQMVENHASWLRLNFSKIYKLNNNFNVLQKFCNNIIAKHPSILFDSKDFTDLSEKALVSLIKLDNLQMDEGKIWDHVIRWGIAQNTNLSPNPAQWSDAEYLTLKTILKNCLPYIRYFQIAGKDVLEKVQPYHRILEPELWKDILAKFITPNKEVTSVILPPRVVSTTALPSRNTSTTTSSRKYKLIISK</sequence>
<dbReference type="InterPro" id="IPR052407">
    <property type="entry name" value="BTB_POZ_domain_cont_9"/>
</dbReference>
<organism evidence="2 3">
    <name type="scientific">Gigaspora rosea</name>
    <dbReference type="NCBI Taxonomy" id="44941"/>
    <lineage>
        <taxon>Eukaryota</taxon>
        <taxon>Fungi</taxon>
        <taxon>Fungi incertae sedis</taxon>
        <taxon>Mucoromycota</taxon>
        <taxon>Glomeromycotina</taxon>
        <taxon>Glomeromycetes</taxon>
        <taxon>Diversisporales</taxon>
        <taxon>Gigasporaceae</taxon>
        <taxon>Gigaspora</taxon>
    </lineage>
</organism>
<feature type="domain" description="BTB" evidence="1">
    <location>
        <begin position="23"/>
        <end position="95"/>
    </location>
</feature>
<dbReference type="PANTHER" id="PTHR46306">
    <property type="entry name" value="BTB/POZ DOMAIN-CONTAINING PROTEIN 9"/>
    <property type="match status" value="1"/>
</dbReference>
<dbReference type="Gene3D" id="1.25.40.420">
    <property type="match status" value="1"/>
</dbReference>
<dbReference type="AlphaFoldDB" id="A0A397UXL0"/>
<protein>
    <recommendedName>
        <fullName evidence="1">BTB domain-containing protein</fullName>
    </recommendedName>
</protein>
<dbReference type="PROSITE" id="PS50097">
    <property type="entry name" value="BTB"/>
    <property type="match status" value="1"/>
</dbReference>
<dbReference type="EMBL" id="QKWP01001076">
    <property type="protein sequence ID" value="RIB11976.1"/>
    <property type="molecule type" value="Genomic_DNA"/>
</dbReference>
<dbReference type="InterPro" id="IPR011705">
    <property type="entry name" value="BACK"/>
</dbReference>
<dbReference type="Gene3D" id="3.30.710.10">
    <property type="entry name" value="Potassium Channel Kv1.1, Chain A"/>
    <property type="match status" value="1"/>
</dbReference>
<dbReference type="InterPro" id="IPR000210">
    <property type="entry name" value="BTB/POZ_dom"/>
</dbReference>
<dbReference type="CDD" id="cd18186">
    <property type="entry name" value="BTB_POZ_ZBTB_KLHL-like"/>
    <property type="match status" value="1"/>
</dbReference>
<dbReference type="Pfam" id="PF07707">
    <property type="entry name" value="BACK"/>
    <property type="match status" value="1"/>
</dbReference>
<comment type="caution">
    <text evidence="2">The sequence shown here is derived from an EMBL/GenBank/DDBJ whole genome shotgun (WGS) entry which is preliminary data.</text>
</comment>
<accession>A0A397UXL0</accession>
<evidence type="ECO:0000313" key="3">
    <source>
        <dbReference type="Proteomes" id="UP000266673"/>
    </source>
</evidence>
<dbReference type="InterPro" id="IPR011333">
    <property type="entry name" value="SKP1/BTB/POZ_sf"/>
</dbReference>